<evidence type="ECO:0000256" key="1">
    <source>
        <dbReference type="SAM" id="MobiDB-lite"/>
    </source>
</evidence>
<gene>
    <name evidence="2" type="ORF">V6N12_015007</name>
</gene>
<dbReference type="PANTHER" id="PTHR34188:SF20">
    <property type="entry name" value="PROTEIN, PUTATIVE-RELATED"/>
    <property type="match status" value="1"/>
</dbReference>
<protein>
    <submittedName>
        <fullName evidence="2">Uncharacterized protein</fullName>
    </submittedName>
</protein>
<comment type="caution">
    <text evidence="2">The sequence shown here is derived from an EMBL/GenBank/DDBJ whole genome shotgun (WGS) entry which is preliminary data.</text>
</comment>
<keyword evidence="3" id="KW-1185">Reference proteome</keyword>
<organism evidence="2 3">
    <name type="scientific">Hibiscus sabdariffa</name>
    <name type="common">roselle</name>
    <dbReference type="NCBI Taxonomy" id="183260"/>
    <lineage>
        <taxon>Eukaryota</taxon>
        <taxon>Viridiplantae</taxon>
        <taxon>Streptophyta</taxon>
        <taxon>Embryophyta</taxon>
        <taxon>Tracheophyta</taxon>
        <taxon>Spermatophyta</taxon>
        <taxon>Magnoliopsida</taxon>
        <taxon>eudicotyledons</taxon>
        <taxon>Gunneridae</taxon>
        <taxon>Pentapetalae</taxon>
        <taxon>rosids</taxon>
        <taxon>malvids</taxon>
        <taxon>Malvales</taxon>
        <taxon>Malvaceae</taxon>
        <taxon>Malvoideae</taxon>
        <taxon>Hibiscus</taxon>
    </lineage>
</organism>
<dbReference type="Proteomes" id="UP001472677">
    <property type="component" value="Unassembled WGS sequence"/>
</dbReference>
<dbReference type="EMBL" id="JBBPBM010000024">
    <property type="protein sequence ID" value="KAK8542410.1"/>
    <property type="molecule type" value="Genomic_DNA"/>
</dbReference>
<name>A0ABR2DLW4_9ROSI</name>
<proteinExistence type="predicted"/>
<sequence>MDLDELIATRNVTALTATISKKHCFVSGEGVGTMINAEEDARVRDSVEKRTSRDRSKTSTGPKKPRKLPLPLGGRSLSKADTKLVRQVSQVSRLSHARNQRIKALKKKRAEKASSSQASVFAMIIRANQA</sequence>
<evidence type="ECO:0000313" key="3">
    <source>
        <dbReference type="Proteomes" id="UP001472677"/>
    </source>
</evidence>
<accession>A0ABR2DLW4</accession>
<feature type="compositionally biased region" description="Basic and acidic residues" evidence="1">
    <location>
        <begin position="39"/>
        <end position="57"/>
    </location>
</feature>
<dbReference type="PANTHER" id="PTHR34188">
    <property type="entry name" value="OS01G0299500 PROTEIN"/>
    <property type="match status" value="1"/>
</dbReference>
<feature type="region of interest" description="Disordered" evidence="1">
    <location>
        <begin position="36"/>
        <end position="78"/>
    </location>
</feature>
<evidence type="ECO:0000313" key="2">
    <source>
        <dbReference type="EMBL" id="KAK8542410.1"/>
    </source>
</evidence>
<reference evidence="2 3" key="1">
    <citation type="journal article" date="2024" name="G3 (Bethesda)">
        <title>Genome assembly of Hibiscus sabdariffa L. provides insights into metabolisms of medicinal natural products.</title>
        <authorList>
            <person name="Kim T."/>
        </authorList>
    </citation>
    <scope>NUCLEOTIDE SEQUENCE [LARGE SCALE GENOMIC DNA]</scope>
    <source>
        <strain evidence="2">TK-2024</strain>
        <tissue evidence="2">Old leaves</tissue>
    </source>
</reference>